<evidence type="ECO:0000256" key="3">
    <source>
        <dbReference type="SAM" id="MobiDB-lite"/>
    </source>
</evidence>
<name>I2CQ36_NANGC</name>
<feature type="non-terminal residue" evidence="4">
    <location>
        <position position="152"/>
    </location>
</feature>
<keyword evidence="2" id="KW-0342">GTP-binding</keyword>
<dbReference type="Pfam" id="PF00071">
    <property type="entry name" value="Ras"/>
    <property type="match status" value="1"/>
</dbReference>
<evidence type="ECO:0000313" key="4">
    <source>
        <dbReference type="EMBL" id="AFJ69019.1"/>
    </source>
</evidence>
<feature type="region of interest" description="Disordered" evidence="3">
    <location>
        <begin position="103"/>
        <end position="152"/>
    </location>
</feature>
<evidence type="ECO:0000256" key="2">
    <source>
        <dbReference type="ARBA" id="ARBA00023134"/>
    </source>
</evidence>
<feature type="compositionally biased region" description="Low complexity" evidence="3">
    <location>
        <begin position="133"/>
        <end position="144"/>
    </location>
</feature>
<keyword evidence="1" id="KW-0547">Nucleotide-binding</keyword>
<reference evidence="4" key="2">
    <citation type="journal article" date="2012" name="Nat. Commun.">
        <title>Draft genome sequence and genetic transformation of the oleaginous alga Nannochloropis gaditana.</title>
        <authorList>
            <person name="Radakovits R."/>
            <person name="Jinkerson R.E."/>
            <person name="Fuerstenberg S.I."/>
            <person name="Tae H."/>
            <person name="Settlage R.E."/>
            <person name="Boore J.L."/>
            <person name="Posewitz M.C."/>
        </authorList>
    </citation>
    <scope>NUCLEOTIDE SEQUENCE</scope>
    <source>
        <strain evidence="4">CCMP526</strain>
    </source>
</reference>
<proteinExistence type="evidence at transcript level"/>
<accession>I2CQ36</accession>
<dbReference type="InterPro" id="IPR003578">
    <property type="entry name" value="Small_GTPase_Rho"/>
</dbReference>
<organism evidence="4">
    <name type="scientific">Nannochloropsis gaditana (strain CCMP526)</name>
    <name type="common">Green microalga</name>
    <name type="synonym">Microchloropsis gaditana</name>
    <dbReference type="NCBI Taxonomy" id="1093141"/>
    <lineage>
        <taxon>Eukaryota</taxon>
        <taxon>Sar</taxon>
        <taxon>Stramenopiles</taxon>
        <taxon>Ochrophyta</taxon>
        <taxon>Eustigmatophyceae</taxon>
        <taxon>Eustigmatales</taxon>
        <taxon>Monodopsidaceae</taxon>
        <taxon>Nannochloropsis</taxon>
    </lineage>
</organism>
<protein>
    <submittedName>
        <fullName evidence="4">Uncharacterized protein</fullName>
    </submittedName>
</protein>
<dbReference type="InterPro" id="IPR001806">
    <property type="entry name" value="Small_GTPase"/>
</dbReference>
<sequence>MKDTVRILLLGDRGAGKSSLISTFVSQCFPEKVPGVLTPVQIPATESLEHVATVLIDTAGLAQEEHLVARIKDADAIILVYALGQTEAVDRLSSYWLPLIEESLSSPPSSSAPTSPYPKPVILAGNKADQRASSPPDSGVSPPSLRGGGGGG</sequence>
<dbReference type="AlphaFoldDB" id="I2CQ36"/>
<gene>
    <name evidence="4" type="ORF">NGATSA_3039600</name>
</gene>
<dbReference type="GO" id="GO:0007264">
    <property type="term" value="P:small GTPase-mediated signal transduction"/>
    <property type="evidence" value="ECO:0007669"/>
    <property type="project" value="InterPro"/>
</dbReference>
<feature type="compositionally biased region" description="Low complexity" evidence="3">
    <location>
        <begin position="103"/>
        <end position="114"/>
    </location>
</feature>
<dbReference type="Gene3D" id="3.40.50.300">
    <property type="entry name" value="P-loop containing nucleotide triphosphate hydrolases"/>
    <property type="match status" value="1"/>
</dbReference>
<dbReference type="InterPro" id="IPR027417">
    <property type="entry name" value="P-loop_NTPase"/>
</dbReference>
<reference evidence="4" key="1">
    <citation type="journal article" date="2012" name="Bioengineered">
        <title>Additional insights into the genome of the oleaginous model alga Nannochloropsis gaditana.</title>
        <authorList>
            <person name="Jinkerson R.E."/>
            <person name="Radakovits R."/>
            <person name="Posewitz M.C."/>
        </authorList>
    </citation>
    <scope>NUCLEOTIDE SEQUENCE</scope>
    <source>
        <strain evidence="4">CCMP526</strain>
    </source>
</reference>
<evidence type="ECO:0000256" key="1">
    <source>
        <dbReference type="ARBA" id="ARBA00022741"/>
    </source>
</evidence>
<dbReference type="GO" id="GO:0005525">
    <property type="term" value="F:GTP binding"/>
    <property type="evidence" value="ECO:0007669"/>
    <property type="project" value="UniProtKB-KW"/>
</dbReference>
<dbReference type="PRINTS" id="PR00449">
    <property type="entry name" value="RASTRNSFRMNG"/>
</dbReference>
<dbReference type="PANTHER" id="PTHR24072">
    <property type="entry name" value="RHO FAMILY GTPASE"/>
    <property type="match status" value="1"/>
</dbReference>
<dbReference type="EMBL" id="JU971689">
    <property type="protein sequence ID" value="AFJ69019.1"/>
    <property type="molecule type" value="mRNA"/>
</dbReference>
<dbReference type="GO" id="GO:0003924">
    <property type="term" value="F:GTPase activity"/>
    <property type="evidence" value="ECO:0007669"/>
    <property type="project" value="InterPro"/>
</dbReference>
<dbReference type="SUPFAM" id="SSF52540">
    <property type="entry name" value="P-loop containing nucleoside triphosphate hydrolases"/>
    <property type="match status" value="1"/>
</dbReference>